<dbReference type="Proteomes" id="UP000319663">
    <property type="component" value="Unassembled WGS sequence"/>
</dbReference>
<keyword evidence="8" id="KW-1185">Reference proteome</keyword>
<evidence type="ECO:0000259" key="6">
    <source>
        <dbReference type="Pfam" id="PF01494"/>
    </source>
</evidence>
<dbReference type="GO" id="GO:0004497">
    <property type="term" value="F:monooxygenase activity"/>
    <property type="evidence" value="ECO:0007669"/>
    <property type="project" value="UniProtKB-KW"/>
</dbReference>
<evidence type="ECO:0000256" key="1">
    <source>
        <dbReference type="ARBA" id="ARBA00007992"/>
    </source>
</evidence>
<dbReference type="Pfam" id="PF01494">
    <property type="entry name" value="FAD_binding_3"/>
    <property type="match status" value="1"/>
</dbReference>
<reference evidence="7 8" key="1">
    <citation type="submission" date="2019-06" db="EMBL/GenBank/DDBJ databases">
        <title>Wine fermentation using esterase from Monascus purpureus.</title>
        <authorList>
            <person name="Geng C."/>
            <person name="Zhang Y."/>
        </authorList>
    </citation>
    <scope>NUCLEOTIDE SEQUENCE [LARGE SCALE GENOMIC DNA]</scope>
    <source>
        <strain evidence="7">HQ1</strain>
    </source>
</reference>
<feature type="domain" description="FAD-binding" evidence="6">
    <location>
        <begin position="25"/>
        <end position="383"/>
    </location>
</feature>
<dbReference type="PRINTS" id="PR00420">
    <property type="entry name" value="RNGMNOXGNASE"/>
</dbReference>
<dbReference type="EMBL" id="VIFY01000024">
    <property type="protein sequence ID" value="TQB74994.1"/>
    <property type="molecule type" value="Genomic_DNA"/>
</dbReference>
<organism evidence="7 8">
    <name type="scientific">Monascus purpureus</name>
    <name type="common">Red mold</name>
    <name type="synonym">Monascus anka</name>
    <dbReference type="NCBI Taxonomy" id="5098"/>
    <lineage>
        <taxon>Eukaryota</taxon>
        <taxon>Fungi</taxon>
        <taxon>Dikarya</taxon>
        <taxon>Ascomycota</taxon>
        <taxon>Pezizomycotina</taxon>
        <taxon>Eurotiomycetes</taxon>
        <taxon>Eurotiomycetidae</taxon>
        <taxon>Eurotiales</taxon>
        <taxon>Aspergillaceae</taxon>
        <taxon>Monascus</taxon>
    </lineage>
</organism>
<keyword evidence="5" id="KW-0503">Monooxygenase</keyword>
<comment type="caution">
    <text evidence="7">The sequence shown here is derived from an EMBL/GenBank/DDBJ whole genome shotgun (WGS) entry which is preliminary data.</text>
</comment>
<keyword evidence="4" id="KW-0560">Oxidoreductase</keyword>
<dbReference type="GO" id="GO:0071949">
    <property type="term" value="F:FAD binding"/>
    <property type="evidence" value="ECO:0007669"/>
    <property type="project" value="InterPro"/>
</dbReference>
<keyword evidence="3" id="KW-0274">FAD</keyword>
<evidence type="ECO:0000256" key="3">
    <source>
        <dbReference type="ARBA" id="ARBA00022827"/>
    </source>
</evidence>
<proteinExistence type="inferred from homology"/>
<evidence type="ECO:0000256" key="4">
    <source>
        <dbReference type="ARBA" id="ARBA00023002"/>
    </source>
</evidence>
<sequence length="710" mass="78344">MAHLSETETDRSSQPPNGNGLCPLKVLIVGAGIGGLTAAIALREQGHDVQVFEQSALATETGAALHIPPNANGILRRLGIFADEFGANPMERITEYSAAGEQLRSLDLRGPNKRWQHQWLLAHRIGLHNNLKAIATSAAHGKKAVQLNTASRVREVNPKKATIVLEDGTEFHGDVVLGADGVHSVTRKFVPGGDVKAFPSGKSAYRFLVPKDAALNDPVTRPMVERPGEFCIWYATDRRIVMYPTSNNSTLNFAVIHPESESADQAGNDWTQTGNLQRMLEIFSSFDPAILKLLGKATPGSVKVWKLLDMETIPRWHTEHLALLGDAAHPFLPHQGQGAAVAIEDAASLAVVLPLGTPVKEIPERLLLYHQIRHERASRIQEFSRLIGQDIKEKALDIQGFTNYNFGHDEWDNSTQALREWTWKRIPNAYWRMPIAFGPMPGPRQTHLGVPRNSTKSTFTTASIKLKTSRTLLQNLFPPSRQGWRFSSPDTFAYASFSQTTLDKMEWLGGSGYHRLGFYVHGVEYVKKDGSVIKGTYLPILFESLADPIISNREELGMPKLYASIDVYRRATSYRIRAGWQGASWGSFHLEGLVESDLASDTRGSIDGEADEGILSYKYVPKSGCANKGPAAEEYTVLDAFSEVEPGPKPRRAYTATKASFEIDPLDWEQLPTLHHVISRLAELPVYEIVGAKIVEGEGVLDVSGARPVE</sequence>
<dbReference type="PANTHER" id="PTHR13789">
    <property type="entry name" value="MONOOXYGENASE"/>
    <property type="match status" value="1"/>
</dbReference>
<dbReference type="InterPro" id="IPR036188">
    <property type="entry name" value="FAD/NAD-bd_sf"/>
</dbReference>
<dbReference type="InterPro" id="IPR002938">
    <property type="entry name" value="FAD-bd"/>
</dbReference>
<gene>
    <name evidence="7" type="ORF">MPDQ_003790</name>
</gene>
<dbReference type="AlphaFoldDB" id="A0A507R1Y8"/>
<dbReference type="InterPro" id="IPR023375">
    <property type="entry name" value="ADC_dom_sf"/>
</dbReference>
<protein>
    <recommendedName>
        <fullName evidence="6">FAD-binding domain-containing protein</fullName>
    </recommendedName>
</protein>
<dbReference type="Gene3D" id="2.40.400.10">
    <property type="entry name" value="Acetoacetate decarboxylase-like"/>
    <property type="match status" value="1"/>
</dbReference>
<dbReference type="Gene3D" id="3.50.50.60">
    <property type="entry name" value="FAD/NAD(P)-binding domain"/>
    <property type="match status" value="1"/>
</dbReference>
<evidence type="ECO:0000313" key="7">
    <source>
        <dbReference type="EMBL" id="TQB74994.1"/>
    </source>
</evidence>
<dbReference type="SUPFAM" id="SSF51905">
    <property type="entry name" value="FAD/NAD(P)-binding domain"/>
    <property type="match status" value="1"/>
</dbReference>
<name>A0A507R1Y8_MONPU</name>
<evidence type="ECO:0000256" key="2">
    <source>
        <dbReference type="ARBA" id="ARBA00022630"/>
    </source>
</evidence>
<keyword evidence="2" id="KW-0285">Flavoprotein</keyword>
<dbReference type="PANTHER" id="PTHR13789:SF317">
    <property type="entry name" value="FAD-BINDING DOMAIN-CONTAINING PROTEIN-RELATED"/>
    <property type="match status" value="1"/>
</dbReference>
<dbReference type="SUPFAM" id="SSF54373">
    <property type="entry name" value="FAD-linked reductases, C-terminal domain"/>
    <property type="match status" value="1"/>
</dbReference>
<dbReference type="InterPro" id="IPR050493">
    <property type="entry name" value="FAD-dep_Monooxygenase_BioMet"/>
</dbReference>
<dbReference type="FunFam" id="2.40.400.10:FF:000001">
    <property type="entry name" value="FAD binding domain protein"/>
    <property type="match status" value="1"/>
</dbReference>
<accession>A0A507R1Y8</accession>
<dbReference type="SUPFAM" id="SSF160104">
    <property type="entry name" value="Acetoacetate decarboxylase-like"/>
    <property type="match status" value="1"/>
</dbReference>
<evidence type="ECO:0000256" key="5">
    <source>
        <dbReference type="ARBA" id="ARBA00023033"/>
    </source>
</evidence>
<comment type="similarity">
    <text evidence="1">Belongs to the paxM FAD-dependent monooxygenase family.</text>
</comment>
<dbReference type="STRING" id="5098.A0A507R1Y8"/>
<evidence type="ECO:0000313" key="8">
    <source>
        <dbReference type="Proteomes" id="UP000319663"/>
    </source>
</evidence>